<evidence type="ECO:0000313" key="2">
    <source>
        <dbReference type="EMBL" id="GMF64622.1"/>
    </source>
</evidence>
<comment type="caution">
    <text evidence="2">The sequence shown here is derived from an EMBL/GenBank/DDBJ whole genome shotgun (WGS) entry which is preliminary data.</text>
</comment>
<feature type="compositionally biased region" description="Polar residues" evidence="1">
    <location>
        <begin position="155"/>
        <end position="167"/>
    </location>
</feature>
<reference evidence="2" key="1">
    <citation type="submission" date="2023-04" db="EMBL/GenBank/DDBJ databases">
        <title>Phytophthora lilii NBRC 32176.</title>
        <authorList>
            <person name="Ichikawa N."/>
            <person name="Sato H."/>
            <person name="Tonouchi N."/>
        </authorList>
    </citation>
    <scope>NUCLEOTIDE SEQUENCE</scope>
    <source>
        <strain evidence="2">NBRC 32176</strain>
    </source>
</reference>
<organism evidence="2 3">
    <name type="scientific">Phytophthora lilii</name>
    <dbReference type="NCBI Taxonomy" id="2077276"/>
    <lineage>
        <taxon>Eukaryota</taxon>
        <taxon>Sar</taxon>
        <taxon>Stramenopiles</taxon>
        <taxon>Oomycota</taxon>
        <taxon>Peronosporomycetes</taxon>
        <taxon>Peronosporales</taxon>
        <taxon>Peronosporaceae</taxon>
        <taxon>Phytophthora</taxon>
    </lineage>
</organism>
<dbReference type="Proteomes" id="UP001165083">
    <property type="component" value="Unassembled WGS sequence"/>
</dbReference>
<sequence length="290" mass="31235">MASSYTKAFCTVYDFCSILRYSGKARNLSHKTIPSAGHNIHPLSLSSHSSSNSPHLSFLLSSSPSAVPPALPFWWSLITPTLCSSRNDTIGVMVSSFFCSTVATSTTRSSSACTFWPFTGDASCALRSCSRTALSSAPATSTTSKANSSFRKDLQQQQQPRVSSAPTDPSPQQPRSHARPAPRHTAQHSAEGEHGQQQQQSVPQALPVGRRVVRAHFHDGDPVVVSPVKLLGFNTFWRVYAYYTLRQIGCTQLVHKAFSNAVVIGGLANDCLGLIAAYRYAAGTKSSQAL</sequence>
<feature type="compositionally biased region" description="Low complexity" evidence="1">
    <location>
        <begin position="135"/>
        <end position="149"/>
    </location>
</feature>
<name>A0A9W6YH48_9STRA</name>
<feature type="compositionally biased region" description="Basic residues" evidence="1">
    <location>
        <begin position="176"/>
        <end position="186"/>
    </location>
</feature>
<dbReference type="EMBL" id="BSXW01012425">
    <property type="protein sequence ID" value="GMF64622.1"/>
    <property type="molecule type" value="Genomic_DNA"/>
</dbReference>
<protein>
    <submittedName>
        <fullName evidence="2">Unnamed protein product</fullName>
    </submittedName>
</protein>
<accession>A0A9W6YH48</accession>
<evidence type="ECO:0000256" key="1">
    <source>
        <dbReference type="SAM" id="MobiDB-lite"/>
    </source>
</evidence>
<gene>
    <name evidence="2" type="ORF">Plil01_001740400</name>
</gene>
<proteinExistence type="predicted"/>
<keyword evidence="3" id="KW-1185">Reference proteome</keyword>
<evidence type="ECO:0000313" key="3">
    <source>
        <dbReference type="Proteomes" id="UP001165083"/>
    </source>
</evidence>
<dbReference type="AlphaFoldDB" id="A0A9W6YH48"/>
<feature type="region of interest" description="Disordered" evidence="1">
    <location>
        <begin position="135"/>
        <end position="203"/>
    </location>
</feature>